<evidence type="ECO:0000313" key="2">
    <source>
        <dbReference type="Proteomes" id="UP001057452"/>
    </source>
</evidence>
<sequence length="78" mass="8369">SVLIPPVIPLYHRNIQKSPTPKSLIAPLPGGPGFIIIRNLHHLHREDDIPSVDDGSKAGRCAGNCKEGGRMVSVLVIV</sequence>
<keyword evidence="2" id="KW-1185">Reference proteome</keyword>
<name>A0ACB9X8K8_CHAAC</name>
<proteinExistence type="predicted"/>
<evidence type="ECO:0000313" key="1">
    <source>
        <dbReference type="EMBL" id="KAI4822984.1"/>
    </source>
</evidence>
<feature type="non-terminal residue" evidence="1">
    <location>
        <position position="1"/>
    </location>
</feature>
<protein>
    <submittedName>
        <fullName evidence="1">Uncharacterized protein</fullName>
    </submittedName>
</protein>
<accession>A0ACB9X8K8</accession>
<gene>
    <name evidence="1" type="ORF">KUCAC02_008500</name>
</gene>
<dbReference type="Proteomes" id="UP001057452">
    <property type="component" value="Chromosome 8"/>
</dbReference>
<dbReference type="EMBL" id="CM043792">
    <property type="protein sequence ID" value="KAI4822984.1"/>
    <property type="molecule type" value="Genomic_DNA"/>
</dbReference>
<organism evidence="1 2">
    <name type="scientific">Chaenocephalus aceratus</name>
    <name type="common">Blackfin icefish</name>
    <name type="synonym">Chaenichthys aceratus</name>
    <dbReference type="NCBI Taxonomy" id="36190"/>
    <lineage>
        <taxon>Eukaryota</taxon>
        <taxon>Metazoa</taxon>
        <taxon>Chordata</taxon>
        <taxon>Craniata</taxon>
        <taxon>Vertebrata</taxon>
        <taxon>Euteleostomi</taxon>
        <taxon>Actinopterygii</taxon>
        <taxon>Neopterygii</taxon>
        <taxon>Teleostei</taxon>
        <taxon>Neoteleostei</taxon>
        <taxon>Acanthomorphata</taxon>
        <taxon>Eupercaria</taxon>
        <taxon>Perciformes</taxon>
        <taxon>Notothenioidei</taxon>
        <taxon>Channichthyidae</taxon>
        <taxon>Chaenocephalus</taxon>
    </lineage>
</organism>
<reference evidence="1" key="1">
    <citation type="submission" date="2022-05" db="EMBL/GenBank/DDBJ databases">
        <title>Chromosome-level genome of Chaenocephalus aceratus.</title>
        <authorList>
            <person name="Park H."/>
        </authorList>
    </citation>
    <scope>NUCLEOTIDE SEQUENCE</scope>
    <source>
        <strain evidence="1">KU_202001</strain>
    </source>
</reference>
<comment type="caution">
    <text evidence="1">The sequence shown here is derived from an EMBL/GenBank/DDBJ whole genome shotgun (WGS) entry which is preliminary data.</text>
</comment>
<feature type="non-terminal residue" evidence="1">
    <location>
        <position position="78"/>
    </location>
</feature>